<gene>
    <name evidence="2" type="ORF">Daura_11315</name>
</gene>
<dbReference type="InterPro" id="IPR050266">
    <property type="entry name" value="AB_hydrolase_sf"/>
</dbReference>
<dbReference type="EMBL" id="CP073767">
    <property type="protein sequence ID" value="UWZ56703.1"/>
    <property type="molecule type" value="Genomic_DNA"/>
</dbReference>
<proteinExistence type="predicted"/>
<accession>A0A9Q9IKU3</accession>
<dbReference type="Pfam" id="PF12697">
    <property type="entry name" value="Abhydrolase_6"/>
    <property type="match status" value="1"/>
</dbReference>
<keyword evidence="2" id="KW-0378">Hydrolase</keyword>
<evidence type="ECO:0000259" key="1">
    <source>
        <dbReference type="Pfam" id="PF12697"/>
    </source>
</evidence>
<dbReference type="PANTHER" id="PTHR43798:SF5">
    <property type="entry name" value="MONOACYLGLYCEROL LIPASE ABHD6"/>
    <property type="match status" value="1"/>
</dbReference>
<name>A0A9Q9IKU3_9ACTN</name>
<dbReference type="PANTHER" id="PTHR43798">
    <property type="entry name" value="MONOACYLGLYCEROL LIPASE"/>
    <property type="match status" value="1"/>
</dbReference>
<dbReference type="InterPro" id="IPR000073">
    <property type="entry name" value="AB_hydrolase_1"/>
</dbReference>
<evidence type="ECO:0000313" key="2">
    <source>
        <dbReference type="EMBL" id="UWZ56703.1"/>
    </source>
</evidence>
<evidence type="ECO:0000313" key="3">
    <source>
        <dbReference type="Proteomes" id="UP001058003"/>
    </source>
</evidence>
<dbReference type="KEGG" id="daur:Daura_11315"/>
<feature type="domain" description="AB hydrolase-1" evidence="1">
    <location>
        <begin position="29"/>
        <end position="243"/>
    </location>
</feature>
<dbReference type="OrthoDB" id="27092at2"/>
<dbReference type="SUPFAM" id="SSF53474">
    <property type="entry name" value="alpha/beta-Hydrolases"/>
    <property type="match status" value="1"/>
</dbReference>
<dbReference type="GO" id="GO:0016020">
    <property type="term" value="C:membrane"/>
    <property type="evidence" value="ECO:0007669"/>
    <property type="project" value="TreeGrafter"/>
</dbReference>
<dbReference type="Proteomes" id="UP001058003">
    <property type="component" value="Chromosome"/>
</dbReference>
<organism evidence="2 3">
    <name type="scientific">Dactylosporangium aurantiacum</name>
    <dbReference type="NCBI Taxonomy" id="35754"/>
    <lineage>
        <taxon>Bacteria</taxon>
        <taxon>Bacillati</taxon>
        <taxon>Actinomycetota</taxon>
        <taxon>Actinomycetes</taxon>
        <taxon>Micromonosporales</taxon>
        <taxon>Micromonosporaceae</taxon>
        <taxon>Dactylosporangium</taxon>
    </lineage>
</organism>
<dbReference type="Gene3D" id="3.40.50.1820">
    <property type="entry name" value="alpha/beta hydrolase"/>
    <property type="match status" value="1"/>
</dbReference>
<keyword evidence="3" id="KW-1185">Reference proteome</keyword>
<dbReference type="AlphaFoldDB" id="A0A9Q9IKU3"/>
<sequence length="249" mass="25388">MAHDGGHLRDAVGVTDLRVLRGGSGTPAVLLLHGLGATADVWDGLTPLLDRAWVAPDLPGHGGSGRLDGYTFATVAAAVAGLVDPRGTVVLGHSFGGVIGLHLATVPGVRAVVGLGIKVAWTAEELDRAAALARKPPIIHPTREDAATRFQRVAGLTGLTDDAPDAAVTRDGDGWRTTHDPGTFAVGDPAVATLLAAAPVPVVLARGEHDPMVSREQLAALVPDPVDLPGLGHNAHVERPAALLPLLAA</sequence>
<dbReference type="GO" id="GO:0046464">
    <property type="term" value="P:acylglycerol catabolic process"/>
    <property type="evidence" value="ECO:0007669"/>
    <property type="project" value="TreeGrafter"/>
</dbReference>
<protein>
    <submittedName>
        <fullName evidence="2">Alpha/beta fold hydrolase</fullName>
    </submittedName>
</protein>
<dbReference type="GO" id="GO:0047372">
    <property type="term" value="F:monoacylglycerol lipase activity"/>
    <property type="evidence" value="ECO:0007669"/>
    <property type="project" value="TreeGrafter"/>
</dbReference>
<reference evidence="2" key="1">
    <citation type="submission" date="2021-04" db="EMBL/GenBank/DDBJ databases">
        <title>Dactylosporangium aurantiacum NRRL B-8018 full assembly.</title>
        <authorList>
            <person name="Hartkoorn R.C."/>
            <person name="Beaudoing E."/>
            <person name="Hot D."/>
        </authorList>
    </citation>
    <scope>NUCLEOTIDE SEQUENCE</scope>
    <source>
        <strain evidence="2">NRRL B-8018</strain>
    </source>
</reference>
<dbReference type="InterPro" id="IPR029058">
    <property type="entry name" value="AB_hydrolase_fold"/>
</dbReference>